<dbReference type="Proteomes" id="UP001153365">
    <property type="component" value="Unassembled WGS sequence"/>
</dbReference>
<evidence type="ECO:0000256" key="7">
    <source>
        <dbReference type="PIRSR" id="PIRSR006487-1"/>
    </source>
</evidence>
<dbReference type="PANTHER" id="PTHR43757:SF2">
    <property type="entry name" value="AMINOMETHYLTRANSFERASE, MITOCHONDRIAL"/>
    <property type="match status" value="1"/>
</dbReference>
<keyword evidence="4 8" id="KW-0808">Transferase</keyword>
<feature type="binding site" evidence="7">
    <location>
        <position position="266"/>
    </location>
    <ligand>
        <name>substrate</name>
    </ligand>
</feature>
<dbReference type="InterPro" id="IPR029043">
    <property type="entry name" value="GcvT/YgfZ_C"/>
</dbReference>
<evidence type="ECO:0000256" key="5">
    <source>
        <dbReference type="ARBA" id="ARBA00031395"/>
    </source>
</evidence>
<evidence type="ECO:0000259" key="9">
    <source>
        <dbReference type="Pfam" id="PF01571"/>
    </source>
</evidence>
<comment type="subunit">
    <text evidence="8">The glycine cleavage system is composed of four proteins: P, T, L and H.</text>
</comment>
<name>A0AAV0AF25_PHAPC</name>
<organism evidence="11 12">
    <name type="scientific">Phakopsora pachyrhizi</name>
    <name type="common">Asian soybean rust disease fungus</name>
    <dbReference type="NCBI Taxonomy" id="170000"/>
    <lineage>
        <taxon>Eukaryota</taxon>
        <taxon>Fungi</taxon>
        <taxon>Dikarya</taxon>
        <taxon>Basidiomycota</taxon>
        <taxon>Pucciniomycotina</taxon>
        <taxon>Pucciniomycetes</taxon>
        <taxon>Pucciniales</taxon>
        <taxon>Phakopsoraceae</taxon>
        <taxon>Phakopsora</taxon>
    </lineage>
</organism>
<dbReference type="EMBL" id="CALTRL010000147">
    <property type="protein sequence ID" value="CAH7666712.1"/>
    <property type="molecule type" value="Genomic_DNA"/>
</dbReference>
<dbReference type="PIRSF" id="PIRSF006487">
    <property type="entry name" value="GcvT"/>
    <property type="match status" value="1"/>
</dbReference>
<comment type="caution">
    <text evidence="11">The sequence shown here is derived from an EMBL/GenBank/DDBJ whole genome shotgun (WGS) entry which is preliminary data.</text>
</comment>
<protein>
    <recommendedName>
        <fullName evidence="2 8">Aminomethyltransferase</fullName>
        <ecNumber evidence="2 8">2.1.2.10</ecNumber>
    </recommendedName>
    <alternativeName>
        <fullName evidence="5 8">Glycine cleavage system T protein</fullName>
    </alternativeName>
</protein>
<dbReference type="Gene3D" id="2.40.30.110">
    <property type="entry name" value="Aminomethyltransferase beta-barrel domains"/>
    <property type="match status" value="1"/>
</dbReference>
<dbReference type="NCBIfam" id="NF001567">
    <property type="entry name" value="PRK00389.1"/>
    <property type="match status" value="1"/>
</dbReference>
<dbReference type="AlphaFoldDB" id="A0AAV0AF25"/>
<dbReference type="GO" id="GO:0005739">
    <property type="term" value="C:mitochondrion"/>
    <property type="evidence" value="ECO:0007669"/>
    <property type="project" value="UniProtKB-SubCell"/>
</dbReference>
<dbReference type="EC" id="2.1.2.10" evidence="2 8"/>
<dbReference type="Gene3D" id="3.30.70.1400">
    <property type="entry name" value="Aminomethyltransferase beta-barrel domains"/>
    <property type="match status" value="1"/>
</dbReference>
<dbReference type="GO" id="GO:0004047">
    <property type="term" value="F:aminomethyltransferase activity"/>
    <property type="evidence" value="ECO:0007669"/>
    <property type="project" value="UniProtKB-EC"/>
</dbReference>
<keyword evidence="3 8" id="KW-0032">Aminotransferase</keyword>
<dbReference type="GO" id="GO:0006546">
    <property type="term" value="P:glycine catabolic process"/>
    <property type="evidence" value="ECO:0007669"/>
    <property type="project" value="InterPro"/>
</dbReference>
<dbReference type="InterPro" id="IPR006223">
    <property type="entry name" value="GcvT"/>
</dbReference>
<dbReference type="InterPro" id="IPR027266">
    <property type="entry name" value="TrmE/GcvT-like"/>
</dbReference>
<sequence>MVTICQTNRTSASKTLNLSTEPTFYKNFSTSVRRLGDDGVGISSRGLMRSPFFKFYDLSGKGSVKLVPFAGYEMALSYSDSSSGSSGGQIAEHLAVRNGCGLFDVSHMVQSTFKGDRSCELLSRLLPTSISSLGRYQSTLSVILNEQGGIIDDCILTRWSEDQFYLVTNAARRQRDLGWIDSTIRSLGLTKGNTGTAGSVEFETLDRWGLLALQGPRSSKILQSLLDDQSLELDRSLFFGQSVHTNLAGARVHISRTGYTGEDGFEISIRPEDVDRLGEILFSEPSITLVGLAARDSLRLEAGMCLYGNDLDETVGVGEAGLSWVVGKDRSGFIGQERTRNERLEKIKRRRVGLMIEDGPCGRSGSKIVNDDGSDELGVITSGIPSPTLSNQNIAMGYVRSGFHKPGTELNVLVRKRLRKAKVVKMPFVENRFHRSPKKVVTKSYL</sequence>
<gene>
    <name evidence="11" type="ORF">PPACK8108_LOCUS1063</name>
</gene>
<comment type="function">
    <text evidence="8">The glycine cleavage system catalyzes the degradation of glycine.</text>
</comment>
<comment type="subcellular location">
    <subcellularLocation>
        <location evidence="8">Mitochondrion</location>
    </subcellularLocation>
</comment>
<dbReference type="FunFam" id="3.30.70.1400:FF:000001">
    <property type="entry name" value="Aminomethyltransferase"/>
    <property type="match status" value="1"/>
</dbReference>
<accession>A0AAV0AF25</accession>
<reference evidence="11" key="1">
    <citation type="submission" date="2022-06" db="EMBL/GenBank/DDBJ databases">
        <authorList>
            <consortium name="SYNGENTA / RWTH Aachen University"/>
        </authorList>
    </citation>
    <scope>NUCLEOTIDE SEQUENCE</scope>
</reference>
<dbReference type="InterPro" id="IPR028896">
    <property type="entry name" value="GcvT/YgfZ/DmdA"/>
</dbReference>
<dbReference type="FunFam" id="2.40.30.110:FF:000002">
    <property type="entry name" value="Aminomethyltransferase"/>
    <property type="match status" value="1"/>
</dbReference>
<keyword evidence="8" id="KW-0809">Transit peptide</keyword>
<dbReference type="Gene3D" id="3.30.1360.120">
    <property type="entry name" value="Probable tRNA modification gtpase trme, domain 1"/>
    <property type="match status" value="1"/>
</dbReference>
<evidence type="ECO:0000256" key="2">
    <source>
        <dbReference type="ARBA" id="ARBA00012616"/>
    </source>
</evidence>
<comment type="catalytic activity">
    <reaction evidence="6 8">
        <text>N(6)-[(R)-S(8)-aminomethyldihydrolipoyl]-L-lysyl-[protein] + (6S)-5,6,7,8-tetrahydrofolate = N(6)-[(R)-dihydrolipoyl]-L-lysyl-[protein] + (6R)-5,10-methylene-5,6,7,8-tetrahydrofolate + NH4(+)</text>
        <dbReference type="Rhea" id="RHEA:16945"/>
        <dbReference type="Rhea" id="RHEA-COMP:10475"/>
        <dbReference type="Rhea" id="RHEA-COMP:10492"/>
        <dbReference type="ChEBI" id="CHEBI:15636"/>
        <dbReference type="ChEBI" id="CHEBI:28938"/>
        <dbReference type="ChEBI" id="CHEBI:57453"/>
        <dbReference type="ChEBI" id="CHEBI:83100"/>
        <dbReference type="ChEBI" id="CHEBI:83143"/>
        <dbReference type="EC" id="2.1.2.10"/>
    </reaction>
</comment>
<dbReference type="GO" id="GO:0008483">
    <property type="term" value="F:transaminase activity"/>
    <property type="evidence" value="ECO:0007669"/>
    <property type="project" value="UniProtKB-KW"/>
</dbReference>
<evidence type="ECO:0000259" key="10">
    <source>
        <dbReference type="Pfam" id="PF08669"/>
    </source>
</evidence>
<feature type="domain" description="GCVT N-terminal" evidence="9">
    <location>
        <begin position="60"/>
        <end position="329"/>
    </location>
</feature>
<dbReference type="SUPFAM" id="SSF103025">
    <property type="entry name" value="Folate-binding domain"/>
    <property type="match status" value="1"/>
</dbReference>
<evidence type="ECO:0000313" key="12">
    <source>
        <dbReference type="Proteomes" id="UP001153365"/>
    </source>
</evidence>
<dbReference type="GO" id="GO:0005960">
    <property type="term" value="C:glycine cleavage complex"/>
    <property type="evidence" value="ECO:0007669"/>
    <property type="project" value="InterPro"/>
</dbReference>
<dbReference type="Gene3D" id="4.10.1250.10">
    <property type="entry name" value="Aminomethyltransferase fragment"/>
    <property type="match status" value="1"/>
</dbReference>
<proteinExistence type="inferred from homology"/>
<evidence type="ECO:0000256" key="1">
    <source>
        <dbReference type="ARBA" id="ARBA00008609"/>
    </source>
</evidence>
<dbReference type="Pfam" id="PF08669">
    <property type="entry name" value="GCV_T_C"/>
    <property type="match status" value="1"/>
</dbReference>
<evidence type="ECO:0000256" key="8">
    <source>
        <dbReference type="RuleBase" id="RU003981"/>
    </source>
</evidence>
<evidence type="ECO:0000313" key="11">
    <source>
        <dbReference type="EMBL" id="CAH7666712.1"/>
    </source>
</evidence>
<evidence type="ECO:0000256" key="4">
    <source>
        <dbReference type="ARBA" id="ARBA00022679"/>
    </source>
</evidence>
<evidence type="ECO:0000256" key="3">
    <source>
        <dbReference type="ARBA" id="ARBA00022576"/>
    </source>
</evidence>
<comment type="similarity">
    <text evidence="1 8">Belongs to the GcvT family.</text>
</comment>
<feature type="domain" description="Aminomethyltransferase C-terminal" evidence="10">
    <location>
        <begin position="349"/>
        <end position="429"/>
    </location>
</feature>
<dbReference type="NCBIfam" id="TIGR00528">
    <property type="entry name" value="gcvT"/>
    <property type="match status" value="1"/>
</dbReference>
<dbReference type="Pfam" id="PF01571">
    <property type="entry name" value="GCV_T"/>
    <property type="match status" value="1"/>
</dbReference>
<keyword evidence="12" id="KW-1185">Reference proteome</keyword>
<keyword evidence="8" id="KW-0496">Mitochondrion</keyword>
<evidence type="ECO:0000256" key="6">
    <source>
        <dbReference type="ARBA" id="ARBA00047665"/>
    </source>
</evidence>
<dbReference type="SUPFAM" id="SSF101790">
    <property type="entry name" value="Aminomethyltransferase beta-barrel domain"/>
    <property type="match status" value="1"/>
</dbReference>
<dbReference type="PANTHER" id="PTHR43757">
    <property type="entry name" value="AMINOMETHYLTRANSFERASE"/>
    <property type="match status" value="1"/>
</dbReference>
<dbReference type="InterPro" id="IPR013977">
    <property type="entry name" value="GcvT_C"/>
</dbReference>
<dbReference type="InterPro" id="IPR006222">
    <property type="entry name" value="GCVT_N"/>
</dbReference>